<dbReference type="WBParaSite" id="RSKR_0001052000.1">
    <property type="protein sequence ID" value="RSKR_0001052000.1"/>
    <property type="gene ID" value="RSKR_0001052000"/>
</dbReference>
<reference evidence="2" key="1">
    <citation type="submission" date="2016-11" db="UniProtKB">
        <authorList>
            <consortium name="WormBaseParasite"/>
        </authorList>
    </citation>
    <scope>IDENTIFICATION</scope>
    <source>
        <strain evidence="2">KR3021</strain>
    </source>
</reference>
<evidence type="ECO:0000313" key="2">
    <source>
        <dbReference type="WBParaSite" id="RSKR_0001052000.1"/>
    </source>
</evidence>
<organism evidence="1 2">
    <name type="scientific">Rhabditophanes sp. KR3021</name>
    <dbReference type="NCBI Taxonomy" id="114890"/>
    <lineage>
        <taxon>Eukaryota</taxon>
        <taxon>Metazoa</taxon>
        <taxon>Ecdysozoa</taxon>
        <taxon>Nematoda</taxon>
        <taxon>Chromadorea</taxon>
        <taxon>Rhabditida</taxon>
        <taxon>Tylenchina</taxon>
        <taxon>Panagrolaimomorpha</taxon>
        <taxon>Strongyloidoidea</taxon>
        <taxon>Alloionematidae</taxon>
        <taxon>Rhabditophanes</taxon>
    </lineage>
</organism>
<name>A0AC35UDY5_9BILA</name>
<protein>
    <submittedName>
        <fullName evidence="2">HAD family phosphatase</fullName>
    </submittedName>
</protein>
<proteinExistence type="predicted"/>
<sequence length="223" mass="25529">MNIEAVIFDFNGIINSYCGNEAYWEVYEEYLELPEGSIRKTMCSTDISNSVFGLFSGILSSEDFESIFVNTYNEQHALNVRNLNIVKDFDEFGDSSILEEPHMKDILSKLRNCNIKTALLTNNYYIDRKKAQRKLPSNRDSFDVLVESCIEGIMKPHPEIYKITLDRLDVTADKCIFIDDQNYNCETADILGMKSILMNPLDTGAVAQQLDMYLHCQKSQIGK</sequence>
<dbReference type="Proteomes" id="UP000095286">
    <property type="component" value="Unplaced"/>
</dbReference>
<accession>A0AC35UDY5</accession>
<evidence type="ECO:0000313" key="1">
    <source>
        <dbReference type="Proteomes" id="UP000095286"/>
    </source>
</evidence>